<comment type="caution">
    <text evidence="2">The sequence shown here is derived from an EMBL/GenBank/DDBJ whole genome shotgun (WGS) entry which is preliminary data.</text>
</comment>
<feature type="region of interest" description="Disordered" evidence="1">
    <location>
        <begin position="287"/>
        <end position="311"/>
    </location>
</feature>
<protein>
    <recommendedName>
        <fullName evidence="4">Reverse transcriptase domain-containing protein</fullName>
    </recommendedName>
</protein>
<evidence type="ECO:0000313" key="3">
    <source>
        <dbReference type="Proteomes" id="UP000734854"/>
    </source>
</evidence>
<reference evidence="2 3" key="1">
    <citation type="submission" date="2020-08" db="EMBL/GenBank/DDBJ databases">
        <title>Plant Genome Project.</title>
        <authorList>
            <person name="Zhang R.-G."/>
        </authorList>
    </citation>
    <scope>NUCLEOTIDE SEQUENCE [LARGE SCALE GENOMIC DNA]</scope>
    <source>
        <tissue evidence="2">Rhizome</tissue>
    </source>
</reference>
<dbReference type="InterPro" id="IPR043128">
    <property type="entry name" value="Rev_trsase/Diguanyl_cyclase"/>
</dbReference>
<proteinExistence type="predicted"/>
<dbReference type="Proteomes" id="UP000734854">
    <property type="component" value="Unassembled WGS sequence"/>
</dbReference>
<dbReference type="Gene3D" id="3.30.70.270">
    <property type="match status" value="2"/>
</dbReference>
<evidence type="ECO:0000256" key="1">
    <source>
        <dbReference type="SAM" id="MobiDB-lite"/>
    </source>
</evidence>
<gene>
    <name evidence="2" type="ORF">ZIOFF_050684</name>
</gene>
<feature type="compositionally biased region" description="Polar residues" evidence="1">
    <location>
        <begin position="287"/>
        <end position="296"/>
    </location>
</feature>
<feature type="compositionally biased region" description="Basic and acidic residues" evidence="1">
    <location>
        <begin position="299"/>
        <end position="310"/>
    </location>
</feature>
<dbReference type="PANTHER" id="PTHR33064">
    <property type="entry name" value="POL PROTEIN"/>
    <property type="match status" value="1"/>
</dbReference>
<keyword evidence="3" id="KW-1185">Reference proteome</keyword>
<dbReference type="SUPFAM" id="SSF56672">
    <property type="entry name" value="DNA/RNA polymerases"/>
    <property type="match status" value="1"/>
</dbReference>
<dbReference type="AlphaFoldDB" id="A0A8J5FJC1"/>
<evidence type="ECO:0000313" key="2">
    <source>
        <dbReference type="EMBL" id="KAG6489415.1"/>
    </source>
</evidence>
<dbReference type="EMBL" id="JACMSC010000014">
    <property type="protein sequence ID" value="KAG6489415.1"/>
    <property type="molecule type" value="Genomic_DNA"/>
</dbReference>
<dbReference type="PANTHER" id="PTHR33064:SF37">
    <property type="entry name" value="RIBONUCLEASE H"/>
    <property type="match status" value="1"/>
</dbReference>
<organism evidence="2 3">
    <name type="scientific">Zingiber officinale</name>
    <name type="common">Ginger</name>
    <name type="synonym">Amomum zingiber</name>
    <dbReference type="NCBI Taxonomy" id="94328"/>
    <lineage>
        <taxon>Eukaryota</taxon>
        <taxon>Viridiplantae</taxon>
        <taxon>Streptophyta</taxon>
        <taxon>Embryophyta</taxon>
        <taxon>Tracheophyta</taxon>
        <taxon>Spermatophyta</taxon>
        <taxon>Magnoliopsida</taxon>
        <taxon>Liliopsida</taxon>
        <taxon>Zingiberales</taxon>
        <taxon>Zingiberaceae</taxon>
        <taxon>Zingiber</taxon>
    </lineage>
</organism>
<dbReference type="InterPro" id="IPR043502">
    <property type="entry name" value="DNA/RNA_pol_sf"/>
</dbReference>
<dbReference type="InterPro" id="IPR051320">
    <property type="entry name" value="Viral_Replic_Matur_Polypro"/>
</dbReference>
<evidence type="ECO:0008006" key="4">
    <source>
        <dbReference type="Google" id="ProtNLM"/>
    </source>
</evidence>
<sequence length="429" mass="46992">MPSTNSHFLSSFGALELVENNEKERSSLGPAAHQEDGAFGENEATHEKHLRIMLEICKRDGLVLSPTKMKIAVKEIEFLGAILGNRRNKLQPHIIKKIVSFNEEDLATKKGLKSWLGILNYARNYIPNLGKLLSPLYGKTSNTGEKQMNQQDWDLVKLIKEKVMAAKGGHVDNYTSGDLRLGAMDDGATQGLGYSPGHPLSGFVPDVIRCRLPCLLLLPRVAGRPTTTPRATTIAAAGDATVMPTVAAAPRTQTIVKNATEEEERIREVLNKICTFSSNLGKGRVGNQTVESTSISPGVREEVASKEGTHANRRKIPASRIVSQRKSKFQLQHSIAFQILQSSEMARFLPFSPYASEVFSISILQVLKVLQGQIPFVASHYKSSLNSALKYSSNTTAILFVLTQCSIENSITAIQNSKFPRLGVKAKAI</sequence>
<name>A0A8J5FJC1_ZINOF</name>
<accession>A0A8J5FJC1</accession>